<dbReference type="PROSITE" id="PS50089">
    <property type="entry name" value="ZF_RING_2"/>
    <property type="match status" value="1"/>
</dbReference>
<dbReference type="GO" id="GO:0016567">
    <property type="term" value="P:protein ubiquitination"/>
    <property type="evidence" value="ECO:0007669"/>
    <property type="project" value="TreeGrafter"/>
</dbReference>
<organism evidence="8 9">
    <name type="scientific">Rotaria socialis</name>
    <dbReference type="NCBI Taxonomy" id="392032"/>
    <lineage>
        <taxon>Eukaryota</taxon>
        <taxon>Metazoa</taxon>
        <taxon>Spiralia</taxon>
        <taxon>Gnathifera</taxon>
        <taxon>Rotifera</taxon>
        <taxon>Eurotatoria</taxon>
        <taxon>Bdelloidea</taxon>
        <taxon>Philodinida</taxon>
        <taxon>Philodinidae</taxon>
        <taxon>Rotaria</taxon>
    </lineage>
</organism>
<dbReference type="Proteomes" id="UP000663851">
    <property type="component" value="Unassembled WGS sequence"/>
</dbReference>
<dbReference type="PANTHER" id="PTHR12183:SF32">
    <property type="entry name" value="MITOCHONDRIAL E3 UBIQUITIN PROTEIN LIGASE 1"/>
    <property type="match status" value="1"/>
</dbReference>
<dbReference type="SUPFAM" id="SSF57850">
    <property type="entry name" value="RING/U-box"/>
    <property type="match status" value="1"/>
</dbReference>
<keyword evidence="3" id="KW-0862">Zinc</keyword>
<dbReference type="InterPro" id="IPR001841">
    <property type="entry name" value="Znf_RING"/>
</dbReference>
<feature type="domain" description="RING-type" evidence="5">
    <location>
        <begin position="119"/>
        <end position="154"/>
    </location>
</feature>
<evidence type="ECO:0000256" key="2">
    <source>
        <dbReference type="ARBA" id="ARBA00022771"/>
    </source>
</evidence>
<keyword evidence="2 4" id="KW-0863">Zinc-finger</keyword>
<dbReference type="PANTHER" id="PTHR12183">
    <property type="entry name" value="MITOCHONDRIAL UBIQUITIN LIGASE ACTIVATOR OF NFKB 1"/>
    <property type="match status" value="1"/>
</dbReference>
<dbReference type="EMBL" id="CAJOBR010008404">
    <property type="protein sequence ID" value="CAF4878820.1"/>
    <property type="molecule type" value="Genomic_DNA"/>
</dbReference>
<evidence type="ECO:0000313" key="7">
    <source>
        <dbReference type="EMBL" id="CAF4528621.1"/>
    </source>
</evidence>
<evidence type="ECO:0000313" key="6">
    <source>
        <dbReference type="EMBL" id="CAF4512173.1"/>
    </source>
</evidence>
<dbReference type="Gene3D" id="3.30.40.10">
    <property type="entry name" value="Zinc/RING finger domain, C3HC4 (zinc finger)"/>
    <property type="match status" value="1"/>
</dbReference>
<evidence type="ECO:0000256" key="4">
    <source>
        <dbReference type="PROSITE-ProRule" id="PRU00175"/>
    </source>
</evidence>
<keyword evidence="1" id="KW-0479">Metal-binding</keyword>
<dbReference type="EMBL" id="CAJOBO010004107">
    <property type="protein sequence ID" value="CAF4512173.1"/>
    <property type="molecule type" value="Genomic_DNA"/>
</dbReference>
<sequence length="165" mass="18653">MSQRLTHHHFEFSIIKRCWEDQLRLKNDDLESKCDLHMVCLILCKQIEHINAPVPNTARTTVTEMTTSSESSTNESLSSKLFVESISKSATISTKTETKTTEQTGIIEDRNQSTPSNPCLICLTEEKQLACIPCGHMTACVACGHSLRSCPICRREIEAFFRIYI</sequence>
<dbReference type="GO" id="GO:0008270">
    <property type="term" value="F:zinc ion binding"/>
    <property type="evidence" value="ECO:0007669"/>
    <property type="project" value="UniProtKB-KW"/>
</dbReference>
<gene>
    <name evidence="6" type="ORF">HFQ381_LOCUS28551</name>
    <name evidence="8" type="ORF">QYT958_LOCUS29200</name>
    <name evidence="7" type="ORF">UJA718_LOCUS28059</name>
</gene>
<dbReference type="InterPro" id="IPR013083">
    <property type="entry name" value="Znf_RING/FYVE/PHD"/>
</dbReference>
<accession>A0A821U127</accession>
<dbReference type="InterPro" id="IPR051652">
    <property type="entry name" value="MDM2_MDM4_MUL1"/>
</dbReference>
<name>A0A821U127_9BILA</name>
<proteinExistence type="predicted"/>
<evidence type="ECO:0000313" key="8">
    <source>
        <dbReference type="EMBL" id="CAF4878820.1"/>
    </source>
</evidence>
<protein>
    <recommendedName>
        <fullName evidence="5">RING-type domain-containing protein</fullName>
    </recommendedName>
</protein>
<evidence type="ECO:0000313" key="9">
    <source>
        <dbReference type="Proteomes" id="UP000663848"/>
    </source>
</evidence>
<dbReference type="Pfam" id="PF13920">
    <property type="entry name" value="zf-C3HC4_3"/>
    <property type="match status" value="1"/>
</dbReference>
<evidence type="ECO:0000256" key="1">
    <source>
        <dbReference type="ARBA" id="ARBA00022723"/>
    </source>
</evidence>
<keyword evidence="10" id="KW-1185">Reference proteome</keyword>
<dbReference type="FunFam" id="1.10.1170.10:FF:000002">
    <property type="entry name" value="Baculoviral IAP repeat containing 7"/>
    <property type="match status" value="1"/>
</dbReference>
<reference evidence="8" key="1">
    <citation type="submission" date="2021-02" db="EMBL/GenBank/DDBJ databases">
        <authorList>
            <person name="Nowell W R."/>
        </authorList>
    </citation>
    <scope>NUCLEOTIDE SEQUENCE</scope>
</reference>
<dbReference type="GO" id="GO:0004842">
    <property type="term" value="F:ubiquitin-protein transferase activity"/>
    <property type="evidence" value="ECO:0007669"/>
    <property type="project" value="TreeGrafter"/>
</dbReference>
<evidence type="ECO:0000313" key="10">
    <source>
        <dbReference type="Proteomes" id="UP000663873"/>
    </source>
</evidence>
<comment type="caution">
    <text evidence="8">The sequence shown here is derived from an EMBL/GenBank/DDBJ whole genome shotgun (WGS) entry which is preliminary data.</text>
</comment>
<dbReference type="Proteomes" id="UP000663873">
    <property type="component" value="Unassembled WGS sequence"/>
</dbReference>
<dbReference type="EMBL" id="CAJOBP010008138">
    <property type="protein sequence ID" value="CAF4528621.1"/>
    <property type="molecule type" value="Genomic_DNA"/>
</dbReference>
<dbReference type="AlphaFoldDB" id="A0A821U127"/>
<evidence type="ECO:0000256" key="3">
    <source>
        <dbReference type="ARBA" id="ARBA00022833"/>
    </source>
</evidence>
<evidence type="ECO:0000259" key="5">
    <source>
        <dbReference type="PROSITE" id="PS50089"/>
    </source>
</evidence>
<dbReference type="Proteomes" id="UP000663848">
    <property type="component" value="Unassembled WGS sequence"/>
</dbReference>